<dbReference type="OrthoDB" id="9775096at2"/>
<dbReference type="AlphaFoldDB" id="A0A1I0XHB0"/>
<dbReference type="GO" id="GO:0046677">
    <property type="term" value="P:response to antibiotic"/>
    <property type="evidence" value="ECO:0007669"/>
    <property type="project" value="InterPro"/>
</dbReference>
<protein>
    <submittedName>
        <fullName evidence="3">Beta-lactamase class A</fullName>
    </submittedName>
</protein>
<dbReference type="Pfam" id="PF13354">
    <property type="entry name" value="Beta-lactamase2"/>
    <property type="match status" value="1"/>
</dbReference>
<dbReference type="GO" id="GO:0008800">
    <property type="term" value="F:beta-lactamase activity"/>
    <property type="evidence" value="ECO:0007669"/>
    <property type="project" value="InterPro"/>
</dbReference>
<dbReference type="InterPro" id="IPR000871">
    <property type="entry name" value="Beta-lactam_class-A"/>
</dbReference>
<dbReference type="Pfam" id="PF22888">
    <property type="entry name" value="FIMAH"/>
    <property type="match status" value="1"/>
</dbReference>
<dbReference type="Proteomes" id="UP000198642">
    <property type="component" value="Unassembled WGS sequence"/>
</dbReference>
<dbReference type="Gene3D" id="2.60.120.560">
    <property type="entry name" value="Exo-inulinase, domain 1"/>
    <property type="match status" value="1"/>
</dbReference>
<organism evidence="3 4">
    <name type="scientific">Lentibacillus halodurans</name>
    <dbReference type="NCBI Taxonomy" id="237679"/>
    <lineage>
        <taxon>Bacteria</taxon>
        <taxon>Bacillati</taxon>
        <taxon>Bacillota</taxon>
        <taxon>Bacilli</taxon>
        <taxon>Bacillales</taxon>
        <taxon>Bacillaceae</taxon>
        <taxon>Lentibacillus</taxon>
    </lineage>
</organism>
<sequence>MVAKLMKQMAMAGAVIACVMLLGFSGQWLNGQTEGSRFETLEEEVLSIVEEVSEEGDVSIFIDTSEGEIGVNETEVYSAASTIKVPILVEAIRQAEQGNLNLDEKIEIDSSDIVGGGGILNDLSENQSMTLRDLLTLMIIVSDNSATNMVIDRIGMDSVNETCMEMGCEQTKLQRYMMDFSSPVDNLTNAKDMARILKAIDEANIVSQEGRNEILRIMREQKLTAGLPGHATEVTFASKGGSLSGPPQIRHDVAHVTDGNETAYVAVLTSGLSKPTARKAMNKIGEKMADYLVAPPPPSESAQYATDFTEYEAGEQPDDWSILWRDSSWTVLDDPRRLEHLPDGGRRALTWDKVGEVRGDVEVASVARASGVNNTMFQLGFHMGGTAGNEVGYYLDVRSPDASSSANHVRINSWDSGKFELLDSANLPFTVTENTWYQIVMQREDDTIRAKVWPYGEYEPSDWQVEVTDESFYWGRVGVGHFNSGTINDWAYVSVGTGGESAPRAPEDLLDPEDPEVDKTALQNRVDEIIDENLNEANYTEASWQTLQDALEAAENVLNDSDVTQSDVDEALAVLNEVRDALEEAEPSNTSSMITSVESFAEEGSFEDNSTARSLITHLTTVSRYEENEQVEKVIKHMEGFKQLLNYQKENEIVSEEAYNTLYSDAESLIENWQKNLDQ</sequence>
<evidence type="ECO:0000313" key="3">
    <source>
        <dbReference type="EMBL" id="SFA99826.1"/>
    </source>
</evidence>
<dbReference type="Gene3D" id="1.20.1270.70">
    <property type="entry name" value="Designed single chain three-helix bundle"/>
    <property type="match status" value="1"/>
</dbReference>
<evidence type="ECO:0000259" key="2">
    <source>
        <dbReference type="Pfam" id="PF22888"/>
    </source>
</evidence>
<proteinExistence type="predicted"/>
<dbReference type="PANTHER" id="PTHR35333:SF3">
    <property type="entry name" value="BETA-LACTAMASE-TYPE TRANSPEPTIDASE FOLD CONTAINING PROTEIN"/>
    <property type="match status" value="1"/>
</dbReference>
<dbReference type="InterPro" id="IPR045155">
    <property type="entry name" value="Beta-lactam_cat"/>
</dbReference>
<evidence type="ECO:0000259" key="1">
    <source>
        <dbReference type="Pfam" id="PF13354"/>
    </source>
</evidence>
<dbReference type="SUPFAM" id="SSF56601">
    <property type="entry name" value="beta-lactamase/transpeptidase-like"/>
    <property type="match status" value="1"/>
</dbReference>
<dbReference type="EMBL" id="FOJW01000005">
    <property type="protein sequence ID" value="SFA99826.1"/>
    <property type="molecule type" value="Genomic_DNA"/>
</dbReference>
<dbReference type="InterPro" id="IPR054470">
    <property type="entry name" value="FIMAH_dom"/>
</dbReference>
<dbReference type="InterPro" id="IPR012338">
    <property type="entry name" value="Beta-lactam/transpept-like"/>
</dbReference>
<dbReference type="Pfam" id="PF07554">
    <property type="entry name" value="FIVAR"/>
    <property type="match status" value="1"/>
</dbReference>
<dbReference type="GO" id="GO:0030655">
    <property type="term" value="P:beta-lactam antibiotic catabolic process"/>
    <property type="evidence" value="ECO:0007669"/>
    <property type="project" value="InterPro"/>
</dbReference>
<dbReference type="Gene3D" id="3.40.710.10">
    <property type="entry name" value="DD-peptidase/beta-lactamase superfamily"/>
    <property type="match status" value="1"/>
</dbReference>
<accession>A0A1I0XHB0</accession>
<name>A0A1I0XHB0_9BACI</name>
<dbReference type="PROSITE" id="PS51257">
    <property type="entry name" value="PROKAR_LIPOPROTEIN"/>
    <property type="match status" value="1"/>
</dbReference>
<reference evidence="3 4" key="1">
    <citation type="submission" date="2016-10" db="EMBL/GenBank/DDBJ databases">
        <authorList>
            <person name="de Groot N.N."/>
        </authorList>
    </citation>
    <scope>NUCLEOTIDE SEQUENCE [LARGE SCALE GENOMIC DNA]</scope>
    <source>
        <strain evidence="3 4">CGMCC 1.3702</strain>
    </source>
</reference>
<evidence type="ECO:0000313" key="4">
    <source>
        <dbReference type="Proteomes" id="UP000198642"/>
    </source>
</evidence>
<keyword evidence="4" id="KW-1185">Reference proteome</keyword>
<dbReference type="PANTHER" id="PTHR35333">
    <property type="entry name" value="BETA-LACTAMASE"/>
    <property type="match status" value="1"/>
</dbReference>
<feature type="domain" description="Beta-lactamase class A catalytic" evidence="1">
    <location>
        <begin position="63"/>
        <end position="269"/>
    </location>
</feature>
<dbReference type="STRING" id="237679.SAMN04488072_10533"/>
<gene>
    <name evidence="3" type="ORF">SAMN04488072_10533</name>
</gene>
<feature type="domain" description="FIMAH" evidence="2">
    <location>
        <begin position="591"/>
        <end position="671"/>
    </location>
</feature>